<reference evidence="1 2" key="1">
    <citation type="submission" date="2018-09" db="EMBL/GenBank/DDBJ databases">
        <title>Genomic Encyclopedia of Archaeal and Bacterial Type Strains, Phase II (KMG-II): from individual species to whole genera.</title>
        <authorList>
            <person name="Goeker M."/>
        </authorList>
    </citation>
    <scope>NUCLEOTIDE SEQUENCE [LARGE SCALE GENOMIC DNA]</scope>
    <source>
        <strain evidence="1 2">DSM 11458</strain>
    </source>
</reference>
<evidence type="ECO:0000313" key="2">
    <source>
        <dbReference type="Proteomes" id="UP000284407"/>
    </source>
</evidence>
<proteinExistence type="predicted"/>
<accession>A0A420DHK1</accession>
<gene>
    <name evidence="1" type="ORF">C8N30_2774</name>
</gene>
<keyword evidence="2" id="KW-1185">Reference proteome</keyword>
<dbReference type="AlphaFoldDB" id="A0A420DHK1"/>
<sequence>MVLSFNAFKSPRKPCKRMSAGSPLQKKMDCILKVQIKLRHKYFHAREKLFPCHTKPAL</sequence>
<comment type="caution">
    <text evidence="1">The sequence shown here is derived from an EMBL/GenBank/DDBJ whole genome shotgun (WGS) entry which is preliminary data.</text>
</comment>
<organism evidence="1 2">
    <name type="scientific">Sulfitobacter guttiformis</name>
    <dbReference type="NCBI Taxonomy" id="74349"/>
    <lineage>
        <taxon>Bacteria</taxon>
        <taxon>Pseudomonadati</taxon>
        <taxon>Pseudomonadota</taxon>
        <taxon>Alphaproteobacteria</taxon>
        <taxon>Rhodobacterales</taxon>
        <taxon>Roseobacteraceae</taxon>
        <taxon>Sulfitobacter</taxon>
    </lineage>
</organism>
<dbReference type="EMBL" id="RAQK01000002">
    <property type="protein sequence ID" value="RKE93685.1"/>
    <property type="molecule type" value="Genomic_DNA"/>
</dbReference>
<evidence type="ECO:0000313" key="1">
    <source>
        <dbReference type="EMBL" id="RKE93685.1"/>
    </source>
</evidence>
<dbReference type="Proteomes" id="UP000284407">
    <property type="component" value="Unassembled WGS sequence"/>
</dbReference>
<name>A0A420DHK1_9RHOB</name>
<protein>
    <submittedName>
        <fullName evidence="1">Uncharacterized protein</fullName>
    </submittedName>
</protein>